<proteinExistence type="predicted"/>
<evidence type="ECO:0000313" key="2">
    <source>
        <dbReference type="Proteomes" id="UP000012101"/>
    </source>
</evidence>
<dbReference type="EMBL" id="AFJM02000075">
    <property type="protein sequence ID" value="EMM70439.1"/>
    <property type="molecule type" value="Genomic_DNA"/>
</dbReference>
<accession>M6FJY3</accession>
<comment type="caution">
    <text evidence="1">The sequence shown here is derived from an EMBL/GenBank/DDBJ whole genome shotgun (WGS) entry which is preliminary data.</text>
</comment>
<sequence>MLLLIFEALFIKLLRYLNFISLQYFPYPFEVILRNRIKEILEIILISYIYSMGNFLFLKIIMEKSSPLFFQITR</sequence>
<evidence type="ECO:0000313" key="1">
    <source>
        <dbReference type="EMBL" id="EMM70439.1"/>
    </source>
</evidence>
<gene>
    <name evidence="1" type="ORF">LEP1GSC038_1809</name>
</gene>
<protein>
    <submittedName>
        <fullName evidence="1">Uncharacterized protein</fullName>
    </submittedName>
</protein>
<organism evidence="1 2">
    <name type="scientific">Leptospira weilii str. 2006001855</name>
    <dbReference type="NCBI Taxonomy" id="996804"/>
    <lineage>
        <taxon>Bacteria</taxon>
        <taxon>Pseudomonadati</taxon>
        <taxon>Spirochaetota</taxon>
        <taxon>Spirochaetia</taxon>
        <taxon>Leptospirales</taxon>
        <taxon>Leptospiraceae</taxon>
        <taxon>Leptospira</taxon>
    </lineage>
</organism>
<dbReference type="AlphaFoldDB" id="M6FJY3"/>
<reference evidence="1 2" key="1">
    <citation type="submission" date="2013-01" db="EMBL/GenBank/DDBJ databases">
        <authorList>
            <person name="Harkins D.M."/>
            <person name="Durkin A.S."/>
            <person name="Brinkac L.M."/>
            <person name="Haft D.H."/>
            <person name="Selengut J.D."/>
            <person name="Sanka R."/>
            <person name="DePew J."/>
            <person name="Purushe J."/>
            <person name="Hospenthal D.R."/>
            <person name="Murray C.K."/>
            <person name="Pimentel G."/>
            <person name="Wasfy M."/>
            <person name="Vinetz J.M."/>
            <person name="Sutton G.G."/>
            <person name="Nierman W.C."/>
            <person name="Fouts D.E."/>
        </authorList>
    </citation>
    <scope>NUCLEOTIDE SEQUENCE [LARGE SCALE GENOMIC DNA]</scope>
    <source>
        <strain evidence="1 2">2006001855</strain>
    </source>
</reference>
<dbReference type="Proteomes" id="UP000012101">
    <property type="component" value="Unassembled WGS sequence"/>
</dbReference>
<name>M6FJY3_9LEPT</name>